<dbReference type="PATRIC" id="fig|1122241.3.peg.2089"/>
<dbReference type="Proteomes" id="UP000075670">
    <property type="component" value="Unassembled WGS sequence"/>
</dbReference>
<gene>
    <name evidence="2" type="ORF">MOMUL_19620</name>
</gene>
<dbReference type="OrthoDB" id="9780488at2"/>
<accession>A0A151AVX1</accession>
<evidence type="ECO:0000313" key="3">
    <source>
        <dbReference type="Proteomes" id="UP000075670"/>
    </source>
</evidence>
<sequence length="236" mass="26063">MRLRVKYSKGGRAVFLGHLEMLRLWQRAMRRAGLPLAYSHGFNPHPRLAFGPALAVGIESLAEYLDMELTVVLDPAEVKEKLQAELPAGLEILLVFAIPDQAPALTAIIDAAAYRVAWEEPPDPKILQQKAEALLSRPEVQVSRPGRDGARVKDIRPGVFQLAVKPEATLAMLLECSSRGVVRPEEVVSAMALEGPYRVTRTGLFIRRGDGLLAPEDLVNPTVTGPEAKMQRFMRR</sequence>
<dbReference type="NCBIfam" id="TIGR03936">
    <property type="entry name" value="sam_1_link_chp"/>
    <property type="match status" value="1"/>
</dbReference>
<dbReference type="InterPro" id="IPR018768">
    <property type="entry name" value="DUF2344"/>
</dbReference>
<dbReference type="EMBL" id="LTBC01000007">
    <property type="protein sequence ID" value="KYH31819.1"/>
    <property type="molecule type" value="Genomic_DNA"/>
</dbReference>
<dbReference type="Pfam" id="PF10105">
    <property type="entry name" value="DUF2344"/>
    <property type="match status" value="1"/>
</dbReference>
<proteinExistence type="predicted"/>
<evidence type="ECO:0000313" key="2">
    <source>
        <dbReference type="EMBL" id="KYH31819.1"/>
    </source>
</evidence>
<organism evidence="2 3">
    <name type="scientific">Moorella mulderi DSM 14980</name>
    <dbReference type="NCBI Taxonomy" id="1122241"/>
    <lineage>
        <taxon>Bacteria</taxon>
        <taxon>Bacillati</taxon>
        <taxon>Bacillota</taxon>
        <taxon>Clostridia</taxon>
        <taxon>Neomoorellales</taxon>
        <taxon>Neomoorellaceae</taxon>
        <taxon>Neomoorella</taxon>
    </lineage>
</organism>
<name>A0A151AVX1_9FIRM</name>
<comment type="caution">
    <text evidence="2">The sequence shown here is derived from an EMBL/GenBank/DDBJ whole genome shotgun (WGS) entry which is preliminary data.</text>
</comment>
<dbReference type="AlphaFoldDB" id="A0A151AVX1"/>
<reference evidence="2 3" key="1">
    <citation type="submission" date="2016-02" db="EMBL/GenBank/DDBJ databases">
        <title>Genome sequence of Moorella mulderi DSM 14980.</title>
        <authorList>
            <person name="Poehlein A."/>
            <person name="Daniel R."/>
        </authorList>
    </citation>
    <scope>NUCLEOTIDE SEQUENCE [LARGE SCALE GENOMIC DNA]</scope>
    <source>
        <strain evidence="2 3">DSM 14980</strain>
    </source>
</reference>
<dbReference type="RefSeq" id="WP_062284479.1">
    <property type="nucleotide sequence ID" value="NZ_LTBC01000007.1"/>
</dbReference>
<feature type="domain" description="DUF2344" evidence="1">
    <location>
        <begin position="2"/>
        <end position="184"/>
    </location>
</feature>
<protein>
    <recommendedName>
        <fullName evidence="1">DUF2344 domain-containing protein</fullName>
    </recommendedName>
</protein>
<evidence type="ECO:0000259" key="1">
    <source>
        <dbReference type="Pfam" id="PF10105"/>
    </source>
</evidence>
<keyword evidence="3" id="KW-1185">Reference proteome</keyword>